<dbReference type="SMART" id="SM00297">
    <property type="entry name" value="BROMO"/>
    <property type="match status" value="1"/>
</dbReference>
<name>A0A8M8V6W8_SESIN</name>
<evidence type="ECO:0000313" key="5">
    <source>
        <dbReference type="Proteomes" id="UP000504604"/>
    </source>
</evidence>
<evidence type="ECO:0000313" key="6">
    <source>
        <dbReference type="RefSeq" id="XP_020551826.1"/>
    </source>
</evidence>
<evidence type="ECO:0000256" key="1">
    <source>
        <dbReference type="ARBA" id="ARBA00023117"/>
    </source>
</evidence>
<dbReference type="RefSeq" id="XP_020551827.1">
    <property type="nucleotide sequence ID" value="XM_020696168.1"/>
</dbReference>
<feature type="region of interest" description="Disordered" evidence="3">
    <location>
        <begin position="934"/>
        <end position="982"/>
    </location>
</feature>
<evidence type="ECO:0000256" key="2">
    <source>
        <dbReference type="PROSITE-ProRule" id="PRU00035"/>
    </source>
</evidence>
<proteinExistence type="predicted"/>
<feature type="region of interest" description="Disordered" evidence="3">
    <location>
        <begin position="572"/>
        <end position="634"/>
    </location>
</feature>
<gene>
    <name evidence="6 7" type="primary">LOC105169094</name>
</gene>
<dbReference type="InterPro" id="IPR018359">
    <property type="entry name" value="Bromodomain_CS"/>
</dbReference>
<accession>A0A8M8V6W8</accession>
<dbReference type="PROSITE" id="PS50014">
    <property type="entry name" value="BROMODOMAIN_2"/>
    <property type="match status" value="1"/>
</dbReference>
<dbReference type="OrthoDB" id="911080at2759"/>
<feature type="compositionally biased region" description="Polar residues" evidence="3">
    <location>
        <begin position="887"/>
        <end position="897"/>
    </location>
</feature>
<evidence type="ECO:0000256" key="3">
    <source>
        <dbReference type="SAM" id="MobiDB-lite"/>
    </source>
</evidence>
<dbReference type="InterPro" id="IPR001487">
    <property type="entry name" value="Bromodomain"/>
</dbReference>
<evidence type="ECO:0000313" key="7">
    <source>
        <dbReference type="RefSeq" id="XP_020551827.1"/>
    </source>
</evidence>
<feature type="compositionally biased region" description="Polar residues" evidence="3">
    <location>
        <begin position="964"/>
        <end position="975"/>
    </location>
</feature>
<dbReference type="RefSeq" id="XP_020551826.1">
    <property type="nucleotide sequence ID" value="XM_020696167.1"/>
</dbReference>
<dbReference type="PANTHER" id="PTHR47809">
    <property type="entry name" value="DNA-BINDING BROMODOMAIN-CONTAINING PROTEIN"/>
    <property type="match status" value="1"/>
</dbReference>
<reference evidence="6 7" key="1">
    <citation type="submission" date="2025-04" db="UniProtKB">
        <authorList>
            <consortium name="RefSeq"/>
        </authorList>
    </citation>
    <scope>IDENTIFICATION</scope>
</reference>
<protein>
    <submittedName>
        <fullName evidence="6 7">Uncharacterized protein LOC105169094 isoform X1</fullName>
    </submittedName>
</protein>
<dbReference type="PROSITE" id="PS00633">
    <property type="entry name" value="BROMODOMAIN_1"/>
    <property type="match status" value="1"/>
</dbReference>
<sequence length="982" mass="109757">MCFCLVTKIKEEMKRKRGAGKRKSKKPSTGGSGEVFVEPGYYSDRNEENDELVSRTEIGTRAVHTKLSGLHAVLDNQTTNNETVSGAVAKLARAISSSHVNPINDIVSQQRERVGQKEPKSSHQEPVYNKQELDAAHKVIKKIMKMEAAAPFNAPVDPIALGIPDYFDIIDTPMDFRTICSKLESGLKYRNSEEVFKDVELIWDNCCKYNKKGSLILELMKRVKINFKRQWTAAGLYREQSTATTGHLCHNPQPCQVAVHMDPGGSTISSSAPLQQHNWTVLKQRQYQKLSTCGTHNFEPQEISYHCQCSLNSGHLQPGLHQHDLAAPQTSFAHLHPGDLMNGKCCSQRVSEATPSLSHSCQPPPSCSLMARHQQRGCMHQSSLCQLPPSQIEGGTNSQSAGHSCLPHREPTSNFTKCDAFGLGRDAEDRYHQQQCQMDSAHMQAYDPSASCMPVHHLNQSTCQQLLSSHAKGPRNSDCRGNLQVPPPTILNGNCTKHTTECPRPPVTDDTSCRELNQINPIPEQSSSMINIMACHPVEKTCQNQPESSPSEHLHSTAADNNFFKRITRGQTQIQCQEQSSSMMNSQKHQHQENTCKIPTISPESQPLSPTADHNRKWQRKSGGQEPTHGTAFGGDRIPIPTNAQGQPVGPHAQKLVSFLGTLARNGHFLPLTYLDWRHVPSEKKKNMWEKVQLRFDIDPTSKNWVLQSLGRRWKDWKSKLKTAHYYPHQTDEARLADCDERILPDQWAALVKLWSTESAQKNSATNRANRMKAKYIHASGRKSFARIREEQRNRPDGKELSRAELFILTRTRKDGKPVNEASSEVIKKLQYRVNGQDTPQDSNKQGDVLSQIIGSDKRGRTRCIELGIELGPSYPPDLGSPKPACSESTRMVSESDANAEIRDLKEKMAVMEKTCTQMVSQMAALVSMVSSMHKNTPDRNVPDMVANTSSASDHPAAQAVDTRPTTRGASMRQTRWSKRKI</sequence>
<dbReference type="Pfam" id="PF00439">
    <property type="entry name" value="Bromodomain"/>
    <property type="match status" value="1"/>
</dbReference>
<dbReference type="GeneID" id="105169094"/>
<dbReference type="AlphaFoldDB" id="A0A8M8V6W8"/>
<dbReference type="InterPro" id="IPR004252">
    <property type="entry name" value="Probable_transposase_24"/>
</dbReference>
<dbReference type="SUPFAM" id="SSF47370">
    <property type="entry name" value="Bromodomain"/>
    <property type="match status" value="1"/>
</dbReference>
<feature type="region of interest" description="Disordered" evidence="3">
    <location>
        <begin position="102"/>
        <end position="127"/>
    </location>
</feature>
<dbReference type="Pfam" id="PF03004">
    <property type="entry name" value="Transposase_24"/>
    <property type="match status" value="1"/>
</dbReference>
<feature type="region of interest" description="Disordered" evidence="3">
    <location>
        <begin position="14"/>
        <end position="49"/>
    </location>
</feature>
<feature type="domain" description="Bromo" evidence="4">
    <location>
        <begin position="144"/>
        <end position="217"/>
    </location>
</feature>
<keyword evidence="1 2" id="KW-0103">Bromodomain</keyword>
<evidence type="ECO:0000259" key="4">
    <source>
        <dbReference type="PROSITE" id="PS50014"/>
    </source>
</evidence>
<organism evidence="5 6">
    <name type="scientific">Sesamum indicum</name>
    <name type="common">Oriental sesame</name>
    <name type="synonym">Sesamum orientale</name>
    <dbReference type="NCBI Taxonomy" id="4182"/>
    <lineage>
        <taxon>Eukaryota</taxon>
        <taxon>Viridiplantae</taxon>
        <taxon>Streptophyta</taxon>
        <taxon>Embryophyta</taxon>
        <taxon>Tracheophyta</taxon>
        <taxon>Spermatophyta</taxon>
        <taxon>Magnoliopsida</taxon>
        <taxon>eudicotyledons</taxon>
        <taxon>Gunneridae</taxon>
        <taxon>Pentapetalae</taxon>
        <taxon>asterids</taxon>
        <taxon>lamiids</taxon>
        <taxon>Lamiales</taxon>
        <taxon>Pedaliaceae</taxon>
        <taxon>Sesamum</taxon>
    </lineage>
</organism>
<feature type="compositionally biased region" description="Basic and acidic residues" evidence="3">
    <location>
        <begin position="110"/>
        <end position="123"/>
    </location>
</feature>
<dbReference type="PANTHER" id="PTHR47809:SF2">
    <property type="entry name" value="DNA-BINDING BROMODOMAIN-CONTAINING PROTEIN"/>
    <property type="match status" value="1"/>
</dbReference>
<dbReference type="InterPro" id="IPR036427">
    <property type="entry name" value="Bromodomain-like_sf"/>
</dbReference>
<feature type="region of interest" description="Disordered" evidence="3">
    <location>
        <begin position="875"/>
        <end position="897"/>
    </location>
</feature>
<dbReference type="PRINTS" id="PR00503">
    <property type="entry name" value="BROMODOMAIN"/>
</dbReference>
<keyword evidence="5" id="KW-1185">Reference proteome</keyword>
<feature type="compositionally biased region" description="Basic residues" evidence="3">
    <location>
        <begin position="15"/>
        <end position="26"/>
    </location>
</feature>
<feature type="compositionally biased region" description="Polar residues" evidence="3">
    <location>
        <begin position="572"/>
        <end position="609"/>
    </location>
</feature>
<dbReference type="Proteomes" id="UP000504604">
    <property type="component" value="Linkage group LG8"/>
</dbReference>
<dbReference type="Gene3D" id="1.20.920.10">
    <property type="entry name" value="Bromodomain-like"/>
    <property type="match status" value="1"/>
</dbReference>